<accession>A0A0A2MNS9</accession>
<sequence length="147" mass="16122">MISKLIRFDVINTKQKSFIMKKIIALFVIMLGFGFTANAQQKKAAVKSAAVASTATPQQTAKAATIEKAAISDVESLNSFIPLKDADRQSLKGLFAYKHELLSDAALSKERKDIVSQTIEAKLRATLSPEQMAKLDQNTKLLNTLTH</sequence>
<organism evidence="1 2">
    <name type="scientific">Flavobacterium subsaxonicum WB 4.1-42 = DSM 21790</name>
    <dbReference type="NCBI Taxonomy" id="1121898"/>
    <lineage>
        <taxon>Bacteria</taxon>
        <taxon>Pseudomonadati</taxon>
        <taxon>Bacteroidota</taxon>
        <taxon>Flavobacteriia</taxon>
        <taxon>Flavobacteriales</taxon>
        <taxon>Flavobacteriaceae</taxon>
        <taxon>Flavobacterium</taxon>
    </lineage>
</organism>
<keyword evidence="2" id="KW-1185">Reference proteome</keyword>
<dbReference type="EMBL" id="JRLY01000002">
    <property type="protein sequence ID" value="KGO94337.1"/>
    <property type="molecule type" value="Genomic_DNA"/>
</dbReference>
<evidence type="ECO:0000313" key="2">
    <source>
        <dbReference type="Proteomes" id="UP000030111"/>
    </source>
</evidence>
<dbReference type="AlphaFoldDB" id="A0A0A2MNS9"/>
<evidence type="ECO:0000313" key="1">
    <source>
        <dbReference type="EMBL" id="KGO94337.1"/>
    </source>
</evidence>
<proteinExistence type="predicted"/>
<gene>
    <name evidence="1" type="ORF">Q766_05300</name>
</gene>
<dbReference type="Proteomes" id="UP000030111">
    <property type="component" value="Unassembled WGS sequence"/>
</dbReference>
<dbReference type="STRING" id="1121898.GCA_000422725_01508"/>
<reference evidence="1 2" key="1">
    <citation type="submission" date="2013-09" db="EMBL/GenBank/DDBJ databases">
        <authorList>
            <person name="Zeng Z."/>
            <person name="Chen C."/>
        </authorList>
    </citation>
    <scope>NUCLEOTIDE SEQUENCE [LARGE SCALE GENOMIC DNA]</scope>
    <source>
        <strain evidence="1 2">WB 4.1-42</strain>
    </source>
</reference>
<name>A0A0A2MNS9_9FLAO</name>
<protein>
    <submittedName>
        <fullName evidence="1">Uncharacterized protein</fullName>
    </submittedName>
</protein>
<comment type="caution">
    <text evidence="1">The sequence shown here is derived from an EMBL/GenBank/DDBJ whole genome shotgun (WGS) entry which is preliminary data.</text>
</comment>
<dbReference type="eggNOG" id="ENOG502ZY73">
    <property type="taxonomic scope" value="Bacteria"/>
</dbReference>